<name>A0A024UK19_9STRA</name>
<proteinExistence type="predicted"/>
<reference evidence="2" key="1">
    <citation type="submission" date="2013-12" db="EMBL/GenBank/DDBJ databases">
        <title>The Genome Sequence of Aphanomyces invadans NJM9701.</title>
        <authorList>
            <consortium name="The Broad Institute Genomics Platform"/>
            <person name="Russ C."/>
            <person name="Tyler B."/>
            <person name="van West P."/>
            <person name="Dieguez-Uribeondo J."/>
            <person name="Young S.K."/>
            <person name="Zeng Q."/>
            <person name="Gargeya S."/>
            <person name="Fitzgerald M."/>
            <person name="Abouelleil A."/>
            <person name="Alvarado L."/>
            <person name="Chapman S.B."/>
            <person name="Gainer-Dewar J."/>
            <person name="Goldberg J."/>
            <person name="Griggs A."/>
            <person name="Gujja S."/>
            <person name="Hansen M."/>
            <person name="Howarth C."/>
            <person name="Imamovic A."/>
            <person name="Ireland A."/>
            <person name="Larimer J."/>
            <person name="McCowan C."/>
            <person name="Murphy C."/>
            <person name="Pearson M."/>
            <person name="Poon T.W."/>
            <person name="Priest M."/>
            <person name="Roberts A."/>
            <person name="Saif S."/>
            <person name="Shea T."/>
            <person name="Sykes S."/>
            <person name="Wortman J."/>
            <person name="Nusbaum C."/>
            <person name="Birren B."/>
        </authorList>
    </citation>
    <scope>NUCLEOTIDE SEQUENCE [LARGE SCALE GENOMIC DNA]</scope>
    <source>
        <strain evidence="2">NJM9701</strain>
    </source>
</reference>
<dbReference type="RefSeq" id="XP_008864866.1">
    <property type="nucleotide sequence ID" value="XM_008866644.1"/>
</dbReference>
<feature type="region of interest" description="Disordered" evidence="1">
    <location>
        <begin position="1"/>
        <end position="22"/>
    </location>
</feature>
<dbReference type="GeneID" id="20079995"/>
<feature type="region of interest" description="Disordered" evidence="1">
    <location>
        <begin position="70"/>
        <end position="91"/>
    </location>
</feature>
<gene>
    <name evidence="2" type="ORF">H310_02945</name>
</gene>
<dbReference type="EMBL" id="KI913955">
    <property type="protein sequence ID" value="ETW06791.1"/>
    <property type="molecule type" value="Genomic_DNA"/>
</dbReference>
<accession>A0A024UK19</accession>
<feature type="compositionally biased region" description="Polar residues" evidence="1">
    <location>
        <begin position="72"/>
        <end position="91"/>
    </location>
</feature>
<sequence length="176" mass="19521">MESTSPTSRTSSPIPEDTWLPSMLGSTVGARTSTCAKSRCLQTGRFHRTNHLSFPARSFSCEATRRVEAMPMSSSPRSILQVGHSSRPWTHIPTQRTSVTIRPGNGLVYSKRPIDPMCNLGHRSRSFHHYPRAGLVMLSNPTSPLPTPNAWSHAKLACKTKSIQHRCKSTMKRVAL</sequence>
<evidence type="ECO:0000256" key="1">
    <source>
        <dbReference type="SAM" id="MobiDB-lite"/>
    </source>
</evidence>
<evidence type="ECO:0000313" key="2">
    <source>
        <dbReference type="EMBL" id="ETW06791.1"/>
    </source>
</evidence>
<dbReference type="VEuPathDB" id="FungiDB:H310_02945"/>
<protein>
    <submittedName>
        <fullName evidence="2">Uncharacterized protein</fullName>
    </submittedName>
</protein>
<feature type="compositionally biased region" description="Low complexity" evidence="1">
    <location>
        <begin position="1"/>
        <end position="15"/>
    </location>
</feature>
<organism evidence="2">
    <name type="scientific">Aphanomyces invadans</name>
    <dbReference type="NCBI Taxonomy" id="157072"/>
    <lineage>
        <taxon>Eukaryota</taxon>
        <taxon>Sar</taxon>
        <taxon>Stramenopiles</taxon>
        <taxon>Oomycota</taxon>
        <taxon>Saprolegniomycetes</taxon>
        <taxon>Saprolegniales</taxon>
        <taxon>Verrucalvaceae</taxon>
        <taxon>Aphanomyces</taxon>
    </lineage>
</organism>
<dbReference type="AlphaFoldDB" id="A0A024UK19"/>